<organism evidence="1 2">
    <name type="scientific">Stylosanthes scabra</name>
    <dbReference type="NCBI Taxonomy" id="79078"/>
    <lineage>
        <taxon>Eukaryota</taxon>
        <taxon>Viridiplantae</taxon>
        <taxon>Streptophyta</taxon>
        <taxon>Embryophyta</taxon>
        <taxon>Tracheophyta</taxon>
        <taxon>Spermatophyta</taxon>
        <taxon>Magnoliopsida</taxon>
        <taxon>eudicotyledons</taxon>
        <taxon>Gunneridae</taxon>
        <taxon>Pentapetalae</taxon>
        <taxon>rosids</taxon>
        <taxon>fabids</taxon>
        <taxon>Fabales</taxon>
        <taxon>Fabaceae</taxon>
        <taxon>Papilionoideae</taxon>
        <taxon>50 kb inversion clade</taxon>
        <taxon>dalbergioids sensu lato</taxon>
        <taxon>Dalbergieae</taxon>
        <taxon>Pterocarpus clade</taxon>
        <taxon>Stylosanthes</taxon>
    </lineage>
</organism>
<dbReference type="Proteomes" id="UP001341840">
    <property type="component" value="Unassembled WGS sequence"/>
</dbReference>
<gene>
    <name evidence="1" type="ORF">PIB30_062227</name>
</gene>
<sequence length="131" mass="14831">MDFVTFARDELYSDSFRVVVGLQIECTARNGTPAPCPLRARALDVNFVIKQRVARLRHLGRTAAWSLQTFISIIIYRCEALDVIFPTALEPSNLDLCSSNYDPNSDRRLGLIALGEFMGTDLRMQILHRIT</sequence>
<reference evidence="1 2" key="1">
    <citation type="journal article" date="2023" name="Plants (Basel)">
        <title>Bridging the Gap: Combining Genomics and Transcriptomics Approaches to Understand Stylosanthes scabra, an Orphan Legume from the Brazilian Caatinga.</title>
        <authorList>
            <person name="Ferreira-Neto J.R.C."/>
            <person name="da Silva M.D."/>
            <person name="Binneck E."/>
            <person name="de Melo N.F."/>
            <person name="da Silva R.H."/>
            <person name="de Melo A.L.T.M."/>
            <person name="Pandolfi V."/>
            <person name="Bustamante F.O."/>
            <person name="Brasileiro-Vidal A.C."/>
            <person name="Benko-Iseppon A.M."/>
        </authorList>
    </citation>
    <scope>NUCLEOTIDE SEQUENCE [LARGE SCALE GENOMIC DNA]</scope>
    <source>
        <tissue evidence="1">Leaves</tissue>
    </source>
</reference>
<dbReference type="EMBL" id="JASCZI010060990">
    <property type="protein sequence ID" value="MED6137146.1"/>
    <property type="molecule type" value="Genomic_DNA"/>
</dbReference>
<protein>
    <submittedName>
        <fullName evidence="1">Uncharacterized protein</fullName>
    </submittedName>
</protein>
<comment type="caution">
    <text evidence="1">The sequence shown here is derived from an EMBL/GenBank/DDBJ whole genome shotgun (WGS) entry which is preliminary data.</text>
</comment>
<name>A0ABU6SL71_9FABA</name>
<evidence type="ECO:0000313" key="2">
    <source>
        <dbReference type="Proteomes" id="UP001341840"/>
    </source>
</evidence>
<accession>A0ABU6SL71</accession>
<proteinExistence type="predicted"/>
<keyword evidence="2" id="KW-1185">Reference proteome</keyword>
<evidence type="ECO:0000313" key="1">
    <source>
        <dbReference type="EMBL" id="MED6137146.1"/>
    </source>
</evidence>